<evidence type="ECO:0000313" key="2">
    <source>
        <dbReference type="Proteomes" id="UP000264541"/>
    </source>
</evidence>
<dbReference type="EMBL" id="QVTE01000016">
    <property type="protein sequence ID" value="RFU70440.1"/>
    <property type="molecule type" value="Genomic_DNA"/>
</dbReference>
<dbReference type="AlphaFoldDB" id="A0A372LRI8"/>
<evidence type="ECO:0000313" key="1">
    <source>
        <dbReference type="EMBL" id="RFU70440.1"/>
    </source>
</evidence>
<dbReference type="OrthoDB" id="2454846at2"/>
<proteinExistence type="predicted"/>
<accession>A0A372LRI8</accession>
<dbReference type="RefSeq" id="WP_117326022.1">
    <property type="nucleotide sequence ID" value="NZ_QVTE01000016.1"/>
</dbReference>
<organism evidence="1 2">
    <name type="scientific">Peribacillus saganii</name>
    <dbReference type="NCBI Taxonomy" id="2303992"/>
    <lineage>
        <taxon>Bacteria</taxon>
        <taxon>Bacillati</taxon>
        <taxon>Bacillota</taxon>
        <taxon>Bacilli</taxon>
        <taxon>Bacillales</taxon>
        <taxon>Bacillaceae</taxon>
        <taxon>Peribacillus</taxon>
    </lineage>
</organism>
<keyword evidence="2" id="KW-1185">Reference proteome</keyword>
<reference evidence="1 2" key="1">
    <citation type="submission" date="2018-08" db="EMBL/GenBank/DDBJ databases">
        <title>Bacillus chawlae sp. nov., Bacillus glennii sp. nov., and Bacillus saganii sp. nov. Isolated from the Vehicle Assembly Building at Kennedy Space Center where the Viking Spacecraft were Assembled.</title>
        <authorList>
            <person name="Seuylemezian A."/>
            <person name="Vaishampayan P."/>
        </authorList>
    </citation>
    <scope>NUCLEOTIDE SEQUENCE [LARGE SCALE GENOMIC DNA]</scope>
    <source>
        <strain evidence="1 2">V47-23a</strain>
    </source>
</reference>
<dbReference type="Proteomes" id="UP000264541">
    <property type="component" value="Unassembled WGS sequence"/>
</dbReference>
<protein>
    <submittedName>
        <fullName evidence="1">Uncharacterized protein</fullName>
    </submittedName>
</protein>
<name>A0A372LRI8_9BACI</name>
<sequence>MLSKIKGTKYMPEYAHPRYKVKLETPEGKDLIILFDYTESSLMKGFMPLKVKYDGQNKGAQLAWYTQEVEKMTVIEFLGILAEKLNKKYDVDVKS</sequence>
<comment type="caution">
    <text evidence="1">The sequence shown here is derived from an EMBL/GenBank/DDBJ whole genome shotgun (WGS) entry which is preliminary data.</text>
</comment>
<gene>
    <name evidence="1" type="ORF">D0469_07595</name>
</gene>